<dbReference type="InParanoid" id="H2ZMW3"/>
<keyword evidence="3 7" id="KW-0812">Transmembrane</keyword>
<evidence type="ECO:0000256" key="5">
    <source>
        <dbReference type="ARBA" id="ARBA00022989"/>
    </source>
</evidence>
<comment type="subcellular location">
    <subcellularLocation>
        <location evidence="1">Membrane</location>
        <topology evidence="1">Multi-pass membrane protein</topology>
    </subcellularLocation>
</comment>
<evidence type="ECO:0000313" key="9">
    <source>
        <dbReference type="Proteomes" id="UP000007875"/>
    </source>
</evidence>
<name>H2ZMW3_CIOSA</name>
<dbReference type="Gene3D" id="1.20.1250.20">
    <property type="entry name" value="MFS general substrate transporter like domains"/>
    <property type="match status" value="1"/>
</dbReference>
<proteinExistence type="predicted"/>
<dbReference type="Pfam" id="PF07690">
    <property type="entry name" value="MFS_1"/>
    <property type="match status" value="1"/>
</dbReference>
<dbReference type="InterPro" id="IPR036259">
    <property type="entry name" value="MFS_trans_sf"/>
</dbReference>
<dbReference type="InterPro" id="IPR011701">
    <property type="entry name" value="MFS"/>
</dbReference>
<keyword evidence="9" id="KW-1185">Reference proteome</keyword>
<evidence type="ECO:0008006" key="10">
    <source>
        <dbReference type="Google" id="ProtNLM"/>
    </source>
</evidence>
<evidence type="ECO:0000256" key="2">
    <source>
        <dbReference type="ARBA" id="ARBA00022448"/>
    </source>
</evidence>
<dbReference type="GeneTree" id="ENSGT00940000163850"/>
<feature type="transmembrane region" description="Helical" evidence="7">
    <location>
        <begin position="59"/>
        <end position="80"/>
    </location>
</feature>
<feature type="transmembrane region" description="Helical" evidence="7">
    <location>
        <begin position="227"/>
        <end position="245"/>
    </location>
</feature>
<dbReference type="eggNOG" id="KOG2532">
    <property type="taxonomic scope" value="Eukaryota"/>
</dbReference>
<dbReference type="AlphaFoldDB" id="H2ZMW3"/>
<keyword evidence="4" id="KW-0769">Symport</keyword>
<protein>
    <recommendedName>
        <fullName evidence="10">Major facilitator superfamily (MFS) profile domain-containing protein</fullName>
    </recommendedName>
</protein>
<dbReference type="Proteomes" id="UP000007875">
    <property type="component" value="Unassembled WGS sequence"/>
</dbReference>
<organism evidence="8 9">
    <name type="scientific">Ciona savignyi</name>
    <name type="common">Pacific transparent sea squirt</name>
    <dbReference type="NCBI Taxonomy" id="51511"/>
    <lineage>
        <taxon>Eukaryota</taxon>
        <taxon>Metazoa</taxon>
        <taxon>Chordata</taxon>
        <taxon>Tunicata</taxon>
        <taxon>Ascidiacea</taxon>
        <taxon>Phlebobranchia</taxon>
        <taxon>Cionidae</taxon>
        <taxon>Ciona</taxon>
    </lineage>
</organism>
<dbReference type="FunFam" id="1.20.1250.20:FF:000003">
    <property type="entry name" value="Solute carrier family 17 member 3"/>
    <property type="match status" value="1"/>
</dbReference>
<dbReference type="STRING" id="51511.ENSCSAVP00000018929"/>
<keyword evidence="6 7" id="KW-0472">Membrane</keyword>
<keyword evidence="5 7" id="KW-1133">Transmembrane helix</keyword>
<sequence length="284" mass="31737">VGCIWSLAWLAIIRDTPQDDPKISTEEKEYITKSISGRETNEVAHQPTPWRKILTSKPYWGTVCIHITDTWTTFITVAWVPTYIARVLQFNVKTAGFISSLPYGLNVLLLVVGGFVADFVLVRNWFSRTKLRKLFSFIAQIIPILSLIMLPSFRCNEWMSVVLLCTSYMFFSLNYPGYRSSMVDMAPKYGGIIFGFSNTIACCISLGAPQLVGVILGDGAASNWRVVFYSTASVSAAGLAVYLIFGTSEEQTWSRSKITSLSSLEIKEKNSINEESQKCIENVT</sequence>
<feature type="transmembrane region" description="Helical" evidence="7">
    <location>
        <begin position="134"/>
        <end position="152"/>
    </location>
</feature>
<evidence type="ECO:0000256" key="7">
    <source>
        <dbReference type="SAM" id="Phobius"/>
    </source>
</evidence>
<reference evidence="8" key="2">
    <citation type="submission" date="2025-08" db="UniProtKB">
        <authorList>
            <consortium name="Ensembl"/>
        </authorList>
    </citation>
    <scope>IDENTIFICATION</scope>
</reference>
<accession>H2ZMW3</accession>
<dbReference type="GO" id="GO:0016324">
    <property type="term" value="C:apical plasma membrane"/>
    <property type="evidence" value="ECO:0007669"/>
    <property type="project" value="TreeGrafter"/>
</dbReference>
<dbReference type="SUPFAM" id="SSF103473">
    <property type="entry name" value="MFS general substrate transporter"/>
    <property type="match status" value="1"/>
</dbReference>
<evidence type="ECO:0000256" key="1">
    <source>
        <dbReference type="ARBA" id="ARBA00004141"/>
    </source>
</evidence>
<reference evidence="9" key="1">
    <citation type="submission" date="2003-08" db="EMBL/GenBank/DDBJ databases">
        <authorList>
            <person name="Birren B."/>
            <person name="Nusbaum C."/>
            <person name="Abebe A."/>
            <person name="Abouelleil A."/>
            <person name="Adekoya E."/>
            <person name="Ait-zahra M."/>
            <person name="Allen N."/>
            <person name="Allen T."/>
            <person name="An P."/>
            <person name="Anderson M."/>
            <person name="Anderson S."/>
            <person name="Arachchi H."/>
            <person name="Armbruster J."/>
            <person name="Bachantsang P."/>
            <person name="Baldwin J."/>
            <person name="Barry A."/>
            <person name="Bayul T."/>
            <person name="Blitshsteyn B."/>
            <person name="Bloom T."/>
            <person name="Blye J."/>
            <person name="Boguslavskiy L."/>
            <person name="Borowsky M."/>
            <person name="Boukhgalter B."/>
            <person name="Brunache A."/>
            <person name="Butler J."/>
            <person name="Calixte N."/>
            <person name="Calvo S."/>
            <person name="Camarata J."/>
            <person name="Campo K."/>
            <person name="Chang J."/>
            <person name="Cheshatsang Y."/>
            <person name="Citroen M."/>
            <person name="Collymore A."/>
            <person name="Considine T."/>
            <person name="Cook A."/>
            <person name="Cooke P."/>
            <person name="Corum B."/>
            <person name="Cuomo C."/>
            <person name="David R."/>
            <person name="Dawoe T."/>
            <person name="Degray S."/>
            <person name="Dodge S."/>
            <person name="Dooley K."/>
            <person name="Dorje P."/>
            <person name="Dorjee K."/>
            <person name="Dorris L."/>
            <person name="Duffey N."/>
            <person name="Dupes A."/>
            <person name="Elkins T."/>
            <person name="Engels R."/>
            <person name="Erickson J."/>
            <person name="Farina A."/>
            <person name="Faro S."/>
            <person name="Ferreira P."/>
            <person name="Fischer H."/>
            <person name="Fitzgerald M."/>
            <person name="Foley K."/>
            <person name="Gage D."/>
            <person name="Galagan J."/>
            <person name="Gearin G."/>
            <person name="Gnerre S."/>
            <person name="Gnirke A."/>
            <person name="Goyette A."/>
            <person name="Graham J."/>
            <person name="Grandbois E."/>
            <person name="Gyaltsen K."/>
            <person name="Hafez N."/>
            <person name="Hagopian D."/>
            <person name="Hagos B."/>
            <person name="Hall J."/>
            <person name="Hatcher B."/>
            <person name="Heller A."/>
            <person name="Higgins H."/>
            <person name="Honan T."/>
            <person name="Horn A."/>
            <person name="Houde N."/>
            <person name="Hughes L."/>
            <person name="Hulme W."/>
            <person name="Husby E."/>
            <person name="Iliev I."/>
            <person name="Jaffe D."/>
            <person name="Jones C."/>
            <person name="Kamal M."/>
            <person name="Kamat A."/>
            <person name="Kamvysselis M."/>
            <person name="Karlsson E."/>
            <person name="Kells C."/>
            <person name="Kieu A."/>
            <person name="Kisner P."/>
            <person name="Kodira C."/>
            <person name="Kulbokas E."/>
            <person name="Labutti K."/>
            <person name="Lama D."/>
            <person name="Landers T."/>
            <person name="Leger J."/>
            <person name="Levine S."/>
            <person name="Lewis D."/>
            <person name="Lewis T."/>
            <person name="Lindblad-toh K."/>
            <person name="Liu X."/>
            <person name="Lokyitsang T."/>
            <person name="Lokyitsang Y."/>
            <person name="Lucien O."/>
            <person name="Lui A."/>
            <person name="Ma L.J."/>
            <person name="Mabbitt R."/>
            <person name="Macdonald J."/>
            <person name="Maclean C."/>
            <person name="Major J."/>
            <person name="Manning J."/>
            <person name="Marabella R."/>
            <person name="Maru K."/>
            <person name="Matthews C."/>
            <person name="Mauceli E."/>
            <person name="Mccarthy M."/>
            <person name="Mcdonough S."/>
            <person name="Mcghee T."/>
            <person name="Meldrim J."/>
            <person name="Meneus L."/>
            <person name="Mesirov J."/>
            <person name="Mihalev A."/>
            <person name="Mihova T."/>
            <person name="Mikkelsen T."/>
            <person name="Mlenga V."/>
            <person name="Moru K."/>
            <person name="Mozes J."/>
            <person name="Mulrain L."/>
            <person name="Munson G."/>
            <person name="Naylor J."/>
            <person name="Newes C."/>
            <person name="Nguyen C."/>
            <person name="Nguyen N."/>
            <person name="Nguyen T."/>
            <person name="Nicol R."/>
            <person name="Nielsen C."/>
            <person name="Nizzari M."/>
            <person name="Norbu C."/>
            <person name="Norbu N."/>
            <person name="O'donnell P."/>
            <person name="Okoawo O."/>
            <person name="O'leary S."/>
            <person name="Omotosho B."/>
            <person name="O'neill K."/>
            <person name="Osman S."/>
            <person name="Parker S."/>
            <person name="Perrin D."/>
            <person name="Phunkhang P."/>
            <person name="Piqani B."/>
            <person name="Purcell S."/>
            <person name="Rachupka T."/>
            <person name="Ramasamy U."/>
            <person name="Rameau R."/>
            <person name="Ray V."/>
            <person name="Raymond C."/>
            <person name="Retta R."/>
            <person name="Richardson S."/>
            <person name="Rise C."/>
            <person name="Rodriguez J."/>
            <person name="Rogers J."/>
            <person name="Rogov P."/>
            <person name="Rutman M."/>
            <person name="Schupbach R."/>
            <person name="Seaman C."/>
            <person name="Settipalli S."/>
            <person name="Sharpe T."/>
            <person name="Sheridan J."/>
            <person name="Sherpa N."/>
            <person name="Shi J."/>
            <person name="Smirnov S."/>
            <person name="Smith C."/>
            <person name="Sougnez C."/>
            <person name="Spencer B."/>
            <person name="Stalker J."/>
            <person name="Stange-thomann N."/>
            <person name="Stavropoulos S."/>
            <person name="Stetson K."/>
            <person name="Stone C."/>
            <person name="Stone S."/>
            <person name="Stubbs M."/>
            <person name="Talamas J."/>
            <person name="Tchuinga P."/>
            <person name="Tenzing P."/>
            <person name="Tesfaye S."/>
            <person name="Theodore J."/>
            <person name="Thoulutsang Y."/>
            <person name="Topham K."/>
            <person name="Towey S."/>
            <person name="Tsamla T."/>
            <person name="Tsomo N."/>
            <person name="Vallee D."/>
            <person name="Vassiliev H."/>
            <person name="Venkataraman V."/>
            <person name="Vinson J."/>
            <person name="Vo A."/>
            <person name="Wade C."/>
            <person name="Wang S."/>
            <person name="Wangchuk T."/>
            <person name="Wangdi T."/>
            <person name="Whittaker C."/>
            <person name="Wilkinson J."/>
            <person name="Wu Y."/>
            <person name="Wyman D."/>
            <person name="Yadav S."/>
            <person name="Yang S."/>
            <person name="Yang X."/>
            <person name="Yeager S."/>
            <person name="Yee E."/>
            <person name="Young G."/>
            <person name="Zainoun J."/>
            <person name="Zembeck L."/>
            <person name="Zimmer A."/>
            <person name="Zody M."/>
            <person name="Lander E."/>
        </authorList>
    </citation>
    <scope>NUCLEOTIDE SEQUENCE [LARGE SCALE GENOMIC DNA]</scope>
</reference>
<dbReference type="OMA" id="ASCMIAN"/>
<feature type="transmembrane region" description="Helical" evidence="7">
    <location>
        <begin position="158"/>
        <end position="177"/>
    </location>
</feature>
<dbReference type="InterPro" id="IPR050382">
    <property type="entry name" value="MFS_Na/Anion_cotransporter"/>
</dbReference>
<feature type="transmembrane region" description="Helical" evidence="7">
    <location>
        <begin position="100"/>
        <end position="122"/>
    </location>
</feature>
<evidence type="ECO:0000256" key="6">
    <source>
        <dbReference type="ARBA" id="ARBA00023136"/>
    </source>
</evidence>
<dbReference type="PANTHER" id="PTHR11662:SF399">
    <property type="entry name" value="FI19708P1-RELATED"/>
    <property type="match status" value="1"/>
</dbReference>
<evidence type="ECO:0000256" key="4">
    <source>
        <dbReference type="ARBA" id="ARBA00022847"/>
    </source>
</evidence>
<evidence type="ECO:0000256" key="3">
    <source>
        <dbReference type="ARBA" id="ARBA00022692"/>
    </source>
</evidence>
<dbReference type="GO" id="GO:0015293">
    <property type="term" value="F:symporter activity"/>
    <property type="evidence" value="ECO:0007669"/>
    <property type="project" value="UniProtKB-KW"/>
</dbReference>
<evidence type="ECO:0000313" key="8">
    <source>
        <dbReference type="Ensembl" id="ENSCSAVP00000018929.1"/>
    </source>
</evidence>
<feature type="transmembrane region" description="Helical" evidence="7">
    <location>
        <begin position="189"/>
        <end position="207"/>
    </location>
</feature>
<dbReference type="Ensembl" id="ENSCSAVT00000019136.1">
    <property type="protein sequence ID" value="ENSCSAVP00000018929.1"/>
    <property type="gene ID" value="ENSCSAVG00000011115.1"/>
</dbReference>
<reference evidence="8" key="3">
    <citation type="submission" date="2025-09" db="UniProtKB">
        <authorList>
            <consortium name="Ensembl"/>
        </authorList>
    </citation>
    <scope>IDENTIFICATION</scope>
</reference>
<dbReference type="PANTHER" id="PTHR11662">
    <property type="entry name" value="SOLUTE CARRIER FAMILY 17"/>
    <property type="match status" value="1"/>
</dbReference>
<dbReference type="GO" id="GO:0006820">
    <property type="term" value="P:monoatomic anion transport"/>
    <property type="evidence" value="ECO:0007669"/>
    <property type="project" value="TreeGrafter"/>
</dbReference>
<dbReference type="HOGENOM" id="CLU_001265_5_0_1"/>
<keyword evidence="2" id="KW-0813">Transport</keyword>